<dbReference type="AlphaFoldDB" id="A0A9P4NUZ1"/>
<proteinExistence type="predicted"/>
<reference evidence="2" key="1">
    <citation type="journal article" date="2020" name="Stud. Mycol.">
        <title>101 Dothideomycetes genomes: a test case for predicting lifestyles and emergence of pathogens.</title>
        <authorList>
            <person name="Haridas S."/>
            <person name="Albert R."/>
            <person name="Binder M."/>
            <person name="Bloem J."/>
            <person name="Labutti K."/>
            <person name="Salamov A."/>
            <person name="Andreopoulos B."/>
            <person name="Baker S."/>
            <person name="Barry K."/>
            <person name="Bills G."/>
            <person name="Bluhm B."/>
            <person name="Cannon C."/>
            <person name="Castanera R."/>
            <person name="Culley D."/>
            <person name="Daum C."/>
            <person name="Ezra D."/>
            <person name="Gonzalez J."/>
            <person name="Henrissat B."/>
            <person name="Kuo A."/>
            <person name="Liang C."/>
            <person name="Lipzen A."/>
            <person name="Lutzoni F."/>
            <person name="Magnuson J."/>
            <person name="Mondo S."/>
            <person name="Nolan M."/>
            <person name="Ohm R."/>
            <person name="Pangilinan J."/>
            <person name="Park H.-J."/>
            <person name="Ramirez L."/>
            <person name="Alfaro M."/>
            <person name="Sun H."/>
            <person name="Tritt A."/>
            <person name="Yoshinaga Y."/>
            <person name="Zwiers L.-H."/>
            <person name="Turgeon B."/>
            <person name="Goodwin S."/>
            <person name="Spatafora J."/>
            <person name="Crous P."/>
            <person name="Grigoriev I."/>
        </authorList>
    </citation>
    <scope>NUCLEOTIDE SEQUENCE</scope>
    <source>
        <strain evidence="2">CBS 130266</strain>
    </source>
</reference>
<dbReference type="EMBL" id="MU007030">
    <property type="protein sequence ID" value="KAF2431651.1"/>
    <property type="molecule type" value="Genomic_DNA"/>
</dbReference>
<dbReference type="InterPro" id="IPR010730">
    <property type="entry name" value="HET"/>
</dbReference>
<name>A0A9P4NUZ1_9PEZI</name>
<evidence type="ECO:0000313" key="2">
    <source>
        <dbReference type="EMBL" id="KAF2431651.1"/>
    </source>
</evidence>
<dbReference type="OrthoDB" id="3553147at2759"/>
<organism evidence="2 3">
    <name type="scientific">Tothia fuscella</name>
    <dbReference type="NCBI Taxonomy" id="1048955"/>
    <lineage>
        <taxon>Eukaryota</taxon>
        <taxon>Fungi</taxon>
        <taxon>Dikarya</taxon>
        <taxon>Ascomycota</taxon>
        <taxon>Pezizomycotina</taxon>
        <taxon>Dothideomycetes</taxon>
        <taxon>Pleosporomycetidae</taxon>
        <taxon>Venturiales</taxon>
        <taxon>Cylindrosympodiaceae</taxon>
        <taxon>Tothia</taxon>
    </lineage>
</organism>
<sequence length="157" mass="17744">MPRYQYEVFSQNSKEIRLLSLLPGTFDADVKIVLRNNSFSTSSPPSYEALSYVWGTSQNPVNIGIGSGNDSLSVTQSLAIALPHLRYTDREKVLWIDAICIDQSNVQERGQQVEIMGDIYKFAERVVVWLGDEANDSDHAMQLLSDLGSKKCWRSRR</sequence>
<dbReference type="Pfam" id="PF06985">
    <property type="entry name" value="HET"/>
    <property type="match status" value="1"/>
</dbReference>
<dbReference type="PANTHER" id="PTHR24148:SF73">
    <property type="entry name" value="HET DOMAIN PROTEIN (AFU_ORTHOLOGUE AFUA_8G01020)"/>
    <property type="match status" value="1"/>
</dbReference>
<dbReference type="InterPro" id="IPR052895">
    <property type="entry name" value="HetReg/Transcr_Mod"/>
</dbReference>
<keyword evidence="3" id="KW-1185">Reference proteome</keyword>
<evidence type="ECO:0000313" key="3">
    <source>
        <dbReference type="Proteomes" id="UP000800235"/>
    </source>
</evidence>
<dbReference type="PANTHER" id="PTHR24148">
    <property type="entry name" value="ANKYRIN REPEAT DOMAIN-CONTAINING PROTEIN 39 HOMOLOG-RELATED"/>
    <property type="match status" value="1"/>
</dbReference>
<comment type="caution">
    <text evidence="2">The sequence shown here is derived from an EMBL/GenBank/DDBJ whole genome shotgun (WGS) entry which is preliminary data.</text>
</comment>
<feature type="domain" description="Heterokaryon incompatibility" evidence="1">
    <location>
        <begin position="47"/>
        <end position="149"/>
    </location>
</feature>
<gene>
    <name evidence="2" type="ORF">EJ08DRAFT_669800</name>
</gene>
<evidence type="ECO:0000259" key="1">
    <source>
        <dbReference type="Pfam" id="PF06985"/>
    </source>
</evidence>
<dbReference type="Proteomes" id="UP000800235">
    <property type="component" value="Unassembled WGS sequence"/>
</dbReference>
<protein>
    <recommendedName>
        <fullName evidence="1">Heterokaryon incompatibility domain-containing protein</fullName>
    </recommendedName>
</protein>
<accession>A0A9P4NUZ1</accession>